<geneLocation type="plasmid" evidence="6 7">
    <name>unnamed1</name>
</geneLocation>
<dbReference type="EMBL" id="CP015231">
    <property type="protein sequence ID" value="ANP42344.1"/>
    <property type="molecule type" value="Genomic_DNA"/>
</dbReference>
<dbReference type="GO" id="GO:0016987">
    <property type="term" value="F:sigma factor activity"/>
    <property type="evidence" value="ECO:0007669"/>
    <property type="project" value="UniProtKB-KW"/>
</dbReference>
<dbReference type="InterPro" id="IPR007627">
    <property type="entry name" value="RNA_pol_sigma70_r2"/>
</dbReference>
<dbReference type="InterPro" id="IPR014284">
    <property type="entry name" value="RNA_pol_sigma-70_dom"/>
</dbReference>
<dbReference type="Gene3D" id="1.10.1740.10">
    <property type="match status" value="1"/>
</dbReference>
<evidence type="ECO:0000256" key="2">
    <source>
        <dbReference type="ARBA" id="ARBA00023015"/>
    </source>
</evidence>
<dbReference type="NCBIfam" id="TIGR02937">
    <property type="entry name" value="sigma70-ECF"/>
    <property type="match status" value="1"/>
</dbReference>
<dbReference type="InterPro" id="IPR039425">
    <property type="entry name" value="RNA_pol_sigma-70-like"/>
</dbReference>
<keyword evidence="6" id="KW-0614">Plasmid</keyword>
<dbReference type="Proteomes" id="UP000013243">
    <property type="component" value="Plasmid unnamed1"/>
</dbReference>
<dbReference type="PANTHER" id="PTHR43133">
    <property type="entry name" value="RNA POLYMERASE ECF-TYPE SIGMA FACTO"/>
    <property type="match status" value="1"/>
</dbReference>
<gene>
    <name evidence="6" type="ORF">K529_016320</name>
</gene>
<evidence type="ECO:0000256" key="1">
    <source>
        <dbReference type="ARBA" id="ARBA00010641"/>
    </source>
</evidence>
<evidence type="ECO:0000313" key="7">
    <source>
        <dbReference type="Proteomes" id="UP000013243"/>
    </source>
</evidence>
<comment type="similarity">
    <text evidence="1">Belongs to the sigma-70 factor family. ECF subfamily.</text>
</comment>
<reference evidence="6 7" key="1">
    <citation type="journal article" date="2016" name="ISME J.">
        <title>Global occurrence and heterogeneity of the Roseobacter-clade species Ruegeria mobilis.</title>
        <authorList>
            <person name="Sonnenschein E."/>
            <person name="Gram L."/>
        </authorList>
    </citation>
    <scope>NUCLEOTIDE SEQUENCE [LARGE SCALE GENOMIC DNA]</scope>
    <source>
        <strain evidence="6 7">F1926</strain>
        <plasmid evidence="6 7">unnamed1</plasmid>
    </source>
</reference>
<proteinExistence type="inferred from homology"/>
<dbReference type="SUPFAM" id="SSF88946">
    <property type="entry name" value="Sigma2 domain of RNA polymerase sigma factors"/>
    <property type="match status" value="1"/>
</dbReference>
<dbReference type="AlphaFoldDB" id="A0A1B1A6Z1"/>
<dbReference type="InterPro" id="IPR013324">
    <property type="entry name" value="RNA_pol_sigma_r3/r4-like"/>
</dbReference>
<dbReference type="SUPFAM" id="SSF88659">
    <property type="entry name" value="Sigma3 and sigma4 domains of RNA polymerase sigma factors"/>
    <property type="match status" value="1"/>
</dbReference>
<protein>
    <recommendedName>
        <fullName evidence="5">RNA polymerase sigma-70 region 2 domain-containing protein</fullName>
    </recommendedName>
</protein>
<organism evidence="6 7">
    <name type="scientific">Tritonibacter mobilis F1926</name>
    <dbReference type="NCBI Taxonomy" id="1265309"/>
    <lineage>
        <taxon>Bacteria</taxon>
        <taxon>Pseudomonadati</taxon>
        <taxon>Pseudomonadota</taxon>
        <taxon>Alphaproteobacteria</taxon>
        <taxon>Rhodobacterales</taxon>
        <taxon>Paracoccaceae</taxon>
        <taxon>Tritonibacter</taxon>
    </lineage>
</organism>
<dbReference type="PANTHER" id="PTHR43133:SF46">
    <property type="entry name" value="RNA POLYMERASE SIGMA-70 FACTOR ECF SUBFAMILY"/>
    <property type="match status" value="1"/>
</dbReference>
<dbReference type="KEGG" id="rmb:K529_016320"/>
<keyword evidence="3" id="KW-0731">Sigma factor</keyword>
<sequence>MTLGFAMSLPHQDPVCELLIRELVARRKLHLCEALKVVKQREAAEDVLQNTALKCMIKPPSQTPSNLKCYVAQMVRNASIDYLRKHKRELPTDFDDEAVTGWAEITPICGRVHLEDKQTLCEVIKALNAQPERKQDIFLRCRLKDERQKDIAAELGLSPARVNGVVKQVEGACNAAIARIEM</sequence>
<name>A0A1B1A6Z1_9RHOB</name>
<evidence type="ECO:0000259" key="5">
    <source>
        <dbReference type="Pfam" id="PF04542"/>
    </source>
</evidence>
<dbReference type="GO" id="GO:0006352">
    <property type="term" value="P:DNA-templated transcription initiation"/>
    <property type="evidence" value="ECO:0007669"/>
    <property type="project" value="InterPro"/>
</dbReference>
<evidence type="ECO:0000313" key="6">
    <source>
        <dbReference type="EMBL" id="ANP42344.1"/>
    </source>
</evidence>
<feature type="domain" description="RNA polymerase sigma-70 region 2" evidence="5">
    <location>
        <begin position="34"/>
        <end position="88"/>
    </location>
</feature>
<evidence type="ECO:0000256" key="4">
    <source>
        <dbReference type="ARBA" id="ARBA00023163"/>
    </source>
</evidence>
<accession>A0A1B1A6Z1</accession>
<keyword evidence="4" id="KW-0804">Transcription</keyword>
<dbReference type="InterPro" id="IPR013325">
    <property type="entry name" value="RNA_pol_sigma_r2"/>
</dbReference>
<keyword evidence="2" id="KW-0805">Transcription regulation</keyword>
<evidence type="ECO:0000256" key="3">
    <source>
        <dbReference type="ARBA" id="ARBA00023082"/>
    </source>
</evidence>
<dbReference type="Pfam" id="PF04542">
    <property type="entry name" value="Sigma70_r2"/>
    <property type="match status" value="1"/>
</dbReference>